<evidence type="ECO:0000313" key="2">
    <source>
        <dbReference type="EMBL" id="EFN58741.1"/>
    </source>
</evidence>
<dbReference type="OrthoDB" id="10022521at2759"/>
<evidence type="ECO:0000256" key="1">
    <source>
        <dbReference type="SAM" id="SignalP"/>
    </source>
</evidence>
<evidence type="ECO:0000313" key="3">
    <source>
        <dbReference type="Proteomes" id="UP000008141"/>
    </source>
</evidence>
<keyword evidence="3" id="KW-1185">Reference proteome</keyword>
<dbReference type="PANTHER" id="PTHR35128:SF1">
    <property type="entry name" value="SECRETION-REGULATING GUANINE NUCLEOTIDE EXCHANGE FACTOR"/>
    <property type="match status" value="1"/>
</dbReference>
<dbReference type="GeneID" id="17357973"/>
<gene>
    <name evidence="2" type="ORF">CHLNCDRAFT_140437</name>
</gene>
<proteinExistence type="predicted"/>
<dbReference type="KEGG" id="cvr:CHLNCDRAFT_140437"/>
<dbReference type="eggNOG" id="ENOG502QS1G">
    <property type="taxonomic scope" value="Eukaryota"/>
</dbReference>
<sequence length="335" mass="36137">MAFNATTLLSVLLAATAQLHALPQGEDHGTAPAPLPLLSGNNATDWPQFRVIRDLETLWEVPDQVGGVLLVAHGCSHQAGDFWPASQRCPGCLGLPEEMAIRATALRRGYAVIAVSSYNRSSGCWHNTQASRSEDLQRLPDIVREVVREEGLEGLPLFLFGASSGGGIVLRLAAIMAEVQGVAAQVVPFRPDLMEGGQGWRRFPPVVVAHMAARDPVWAAQVAETMGYCRSVGIPAAEIRIDPQPITPQFLQRAPQIDRATAEAMVEALDGEGLLDEPLVGGMSLEVNRSPVAQLLNELPANTWAWGLAWLEAGGQLSLEEVQRVKERWGEQRGG</sequence>
<dbReference type="InterPro" id="IPR029058">
    <property type="entry name" value="AB_hydrolase_fold"/>
</dbReference>
<organism evidence="3">
    <name type="scientific">Chlorella variabilis</name>
    <name type="common">Green alga</name>
    <dbReference type="NCBI Taxonomy" id="554065"/>
    <lineage>
        <taxon>Eukaryota</taxon>
        <taxon>Viridiplantae</taxon>
        <taxon>Chlorophyta</taxon>
        <taxon>core chlorophytes</taxon>
        <taxon>Trebouxiophyceae</taxon>
        <taxon>Chlorellales</taxon>
        <taxon>Chlorellaceae</taxon>
        <taxon>Chlorella clade</taxon>
        <taxon>Chlorella</taxon>
    </lineage>
</organism>
<dbReference type="PANTHER" id="PTHR35128">
    <property type="entry name" value="SECRETION-REGULATING GUANINE NUCLEOTIDE EXCHANGE FACTOR"/>
    <property type="match status" value="1"/>
</dbReference>
<dbReference type="Proteomes" id="UP000008141">
    <property type="component" value="Unassembled WGS sequence"/>
</dbReference>
<protein>
    <submittedName>
        <fullName evidence="2">Uncharacterized protein</fullName>
    </submittedName>
</protein>
<dbReference type="SUPFAM" id="SSF53474">
    <property type="entry name" value="alpha/beta-Hydrolases"/>
    <property type="match status" value="1"/>
</dbReference>
<feature type="chain" id="PRO_5003156022" evidence="1">
    <location>
        <begin position="22"/>
        <end position="335"/>
    </location>
</feature>
<dbReference type="RefSeq" id="XP_005850843.1">
    <property type="nucleotide sequence ID" value="XM_005850781.1"/>
</dbReference>
<name>E1Z716_CHLVA</name>
<feature type="signal peptide" evidence="1">
    <location>
        <begin position="1"/>
        <end position="21"/>
    </location>
</feature>
<reference evidence="2 3" key="1">
    <citation type="journal article" date="2010" name="Plant Cell">
        <title>The Chlorella variabilis NC64A genome reveals adaptation to photosymbiosis, coevolution with viruses, and cryptic sex.</title>
        <authorList>
            <person name="Blanc G."/>
            <person name="Duncan G."/>
            <person name="Agarkova I."/>
            <person name="Borodovsky M."/>
            <person name="Gurnon J."/>
            <person name="Kuo A."/>
            <person name="Lindquist E."/>
            <person name="Lucas S."/>
            <person name="Pangilinan J."/>
            <person name="Polle J."/>
            <person name="Salamov A."/>
            <person name="Terry A."/>
            <person name="Yamada T."/>
            <person name="Dunigan D.D."/>
            <person name="Grigoriev I.V."/>
            <person name="Claverie J.M."/>
            <person name="Van Etten J.L."/>
        </authorList>
    </citation>
    <scope>NUCLEOTIDE SEQUENCE [LARGE SCALE GENOMIC DNA]</scope>
    <source>
        <strain evidence="2 3">NC64A</strain>
    </source>
</reference>
<dbReference type="EMBL" id="GL433837">
    <property type="protein sequence ID" value="EFN58741.1"/>
    <property type="molecule type" value="Genomic_DNA"/>
</dbReference>
<dbReference type="AlphaFoldDB" id="E1Z716"/>
<keyword evidence="1" id="KW-0732">Signal</keyword>
<dbReference type="InParanoid" id="E1Z716"/>
<dbReference type="Gene3D" id="3.40.50.1820">
    <property type="entry name" value="alpha/beta hydrolase"/>
    <property type="match status" value="1"/>
</dbReference>
<accession>E1Z716</accession>
<dbReference type="FunCoup" id="E1Z716">
    <property type="interactions" value="101"/>
</dbReference>